<accession>W6MLV9</accession>
<dbReference type="GO" id="GO:0016787">
    <property type="term" value="F:hydrolase activity"/>
    <property type="evidence" value="ECO:0007669"/>
    <property type="project" value="UniProtKB-KW"/>
</dbReference>
<keyword evidence="4" id="KW-1185">Reference proteome</keyword>
<dbReference type="Pfam" id="PF07859">
    <property type="entry name" value="Abhydrolase_3"/>
    <property type="match status" value="1"/>
</dbReference>
<dbReference type="GeneID" id="34520527"/>
<reference evidence="3" key="2">
    <citation type="submission" date="2014-02" db="EMBL/GenBank/DDBJ databases">
        <title>Complete DNA sequence of /Kuraishia capsulata/ illustrates novel genomic features among budding yeasts (/Saccharomycotina/).</title>
        <authorList>
            <person name="Morales L."/>
            <person name="Noel B."/>
            <person name="Porcel B."/>
            <person name="Marcet-Houben M."/>
            <person name="Hullo M-F."/>
            <person name="Sacerdot C."/>
            <person name="Tekaia F."/>
            <person name="Leh-Louis V."/>
            <person name="Despons L."/>
            <person name="Khanna V."/>
            <person name="Aury J-M."/>
            <person name="Barbe V."/>
            <person name="Couloux A."/>
            <person name="Labadie K."/>
            <person name="Pelletier E."/>
            <person name="Souciet J-L."/>
            <person name="Boekhout T."/>
            <person name="Gabaldon T."/>
            <person name="Wincker P."/>
            <person name="Dujon B."/>
        </authorList>
    </citation>
    <scope>NUCLEOTIDE SEQUENCE</scope>
    <source>
        <strain evidence="3">CBS 1993</strain>
    </source>
</reference>
<dbReference type="AlphaFoldDB" id="W6MLV9"/>
<dbReference type="EMBL" id="HG793127">
    <property type="protein sequence ID" value="CDK27143.1"/>
    <property type="molecule type" value="Genomic_DNA"/>
</dbReference>
<sequence length="348" mass="38688">MVSHVYAPPPINQINPKYVEAGMEPKFVELYNKYNVGRLATHQVPIEEYRKDPMKYTIAYGREIVAFDGKIEDLKVPVEGGDIVVRYYIPKEALEDPKPRPAFFAFHGGGWVFGGLSIDDDYCKRVCNETGAVAFNVDYRLAPEFPFPTPLTDCWEALKYVINHAERFKVDKSRVAVGGGSAGGHLSAVISHKARDAGIKICYQILGVPICDATAVTPDGSKVAPGCPYPSWTENYDNPLLSFDRMSWFYKQFLGSPRPAKYDNDPEVSVIKSTNFKDLAPAIVITAEFDVLRDEGEQYGKLLQDNGVPCEVVRVPGTVHPFMTMDDVLDSGKTYNRITIAGLKKAFA</sequence>
<reference evidence="3" key="1">
    <citation type="submission" date="2013-12" db="EMBL/GenBank/DDBJ databases">
        <authorList>
            <person name="Genoscope - CEA"/>
        </authorList>
    </citation>
    <scope>NUCLEOTIDE SEQUENCE</scope>
    <source>
        <strain evidence="3">CBS 1993</strain>
    </source>
</reference>
<evidence type="ECO:0000256" key="1">
    <source>
        <dbReference type="ARBA" id="ARBA00022801"/>
    </source>
</evidence>
<keyword evidence="1" id="KW-0378">Hydrolase</keyword>
<protein>
    <recommendedName>
        <fullName evidence="2">Alpha/beta hydrolase fold-3 domain-containing protein</fullName>
    </recommendedName>
</protein>
<dbReference type="RefSeq" id="XP_022459139.1">
    <property type="nucleotide sequence ID" value="XM_022603433.1"/>
</dbReference>
<gene>
    <name evidence="3" type="ORF">KUCA_T00003120001</name>
</gene>
<dbReference type="InterPro" id="IPR029058">
    <property type="entry name" value="AB_hydrolase_fold"/>
</dbReference>
<evidence type="ECO:0000259" key="2">
    <source>
        <dbReference type="Pfam" id="PF07859"/>
    </source>
</evidence>
<dbReference type="InterPro" id="IPR050300">
    <property type="entry name" value="GDXG_lipolytic_enzyme"/>
</dbReference>
<dbReference type="OrthoDB" id="408631at2759"/>
<dbReference type="InterPro" id="IPR013094">
    <property type="entry name" value="AB_hydrolase_3"/>
</dbReference>
<name>W6MLV9_9ASCO</name>
<dbReference type="PANTHER" id="PTHR48081">
    <property type="entry name" value="AB HYDROLASE SUPERFAMILY PROTEIN C4A8.06C"/>
    <property type="match status" value="1"/>
</dbReference>
<feature type="domain" description="Alpha/beta hydrolase fold-3" evidence="2">
    <location>
        <begin position="104"/>
        <end position="323"/>
    </location>
</feature>
<evidence type="ECO:0000313" key="4">
    <source>
        <dbReference type="Proteomes" id="UP000019384"/>
    </source>
</evidence>
<dbReference type="HOGENOM" id="CLU_012494_6_2_1"/>
<dbReference type="Proteomes" id="UP000019384">
    <property type="component" value="Unassembled WGS sequence"/>
</dbReference>
<dbReference type="SUPFAM" id="SSF53474">
    <property type="entry name" value="alpha/beta-Hydrolases"/>
    <property type="match status" value="1"/>
</dbReference>
<dbReference type="PANTHER" id="PTHR48081:SF8">
    <property type="entry name" value="ALPHA_BETA HYDROLASE FOLD-3 DOMAIN-CONTAINING PROTEIN-RELATED"/>
    <property type="match status" value="1"/>
</dbReference>
<dbReference type="STRING" id="1382522.W6MLV9"/>
<proteinExistence type="predicted"/>
<organism evidence="3 4">
    <name type="scientific">Kuraishia capsulata CBS 1993</name>
    <dbReference type="NCBI Taxonomy" id="1382522"/>
    <lineage>
        <taxon>Eukaryota</taxon>
        <taxon>Fungi</taxon>
        <taxon>Dikarya</taxon>
        <taxon>Ascomycota</taxon>
        <taxon>Saccharomycotina</taxon>
        <taxon>Pichiomycetes</taxon>
        <taxon>Pichiales</taxon>
        <taxon>Pichiaceae</taxon>
        <taxon>Kuraishia</taxon>
    </lineage>
</organism>
<dbReference type="Gene3D" id="3.40.50.1820">
    <property type="entry name" value="alpha/beta hydrolase"/>
    <property type="match status" value="1"/>
</dbReference>
<evidence type="ECO:0000313" key="3">
    <source>
        <dbReference type="EMBL" id="CDK27143.1"/>
    </source>
</evidence>